<comment type="subcellular location">
    <subcellularLocation>
        <location evidence="2">Secreted</location>
    </subcellularLocation>
</comment>
<dbReference type="SMART" id="SM00710">
    <property type="entry name" value="PbH1"/>
    <property type="match status" value="3"/>
</dbReference>
<gene>
    <name evidence="6" type="ORF">F4553_000282</name>
</gene>
<evidence type="ECO:0000256" key="2">
    <source>
        <dbReference type="RuleBase" id="RU361173"/>
    </source>
</evidence>
<dbReference type="SMART" id="SM00656">
    <property type="entry name" value="Amb_all"/>
    <property type="match status" value="1"/>
</dbReference>
<keyword evidence="1 2" id="KW-0456">Lyase</keyword>
<feature type="region of interest" description="Disordered" evidence="3">
    <location>
        <begin position="205"/>
        <end position="257"/>
    </location>
</feature>
<dbReference type="InterPro" id="IPR002022">
    <property type="entry name" value="Pec_lyase"/>
</dbReference>
<feature type="compositionally biased region" description="Low complexity" evidence="3">
    <location>
        <begin position="205"/>
        <end position="236"/>
    </location>
</feature>
<protein>
    <submittedName>
        <fullName evidence="6">Pectate lyase</fullName>
        <ecNumber evidence="6">4.2.2.2</ecNumber>
    </submittedName>
</protein>
<name>A0A841BIL6_9ACTN</name>
<dbReference type="SUPFAM" id="SSF49899">
    <property type="entry name" value="Concanavalin A-like lectins/glucanases"/>
    <property type="match status" value="1"/>
</dbReference>
<reference evidence="6 7" key="1">
    <citation type="submission" date="2020-08" db="EMBL/GenBank/DDBJ databases">
        <title>Sequencing the genomes of 1000 actinobacteria strains.</title>
        <authorList>
            <person name="Klenk H.-P."/>
        </authorList>
    </citation>
    <scope>NUCLEOTIDE SEQUENCE [LARGE SCALE GENOMIC DNA]</scope>
    <source>
        <strain evidence="6 7">DSM 45362</strain>
    </source>
</reference>
<dbReference type="PANTHER" id="PTHR31683:SF18">
    <property type="entry name" value="PECTATE LYASE 21-RELATED"/>
    <property type="match status" value="1"/>
</dbReference>
<evidence type="ECO:0000313" key="6">
    <source>
        <dbReference type="EMBL" id="MBB5866903.1"/>
    </source>
</evidence>
<evidence type="ECO:0000256" key="4">
    <source>
        <dbReference type="SAM" id="SignalP"/>
    </source>
</evidence>
<dbReference type="InterPro" id="IPR006626">
    <property type="entry name" value="PbH1"/>
</dbReference>
<keyword evidence="2" id="KW-0964">Secreted</keyword>
<evidence type="ECO:0000256" key="3">
    <source>
        <dbReference type="SAM" id="MobiDB-lite"/>
    </source>
</evidence>
<dbReference type="RefSeq" id="WP_184831057.1">
    <property type="nucleotide sequence ID" value="NZ_JACHMN010000001.1"/>
</dbReference>
<evidence type="ECO:0000256" key="1">
    <source>
        <dbReference type="ARBA" id="ARBA00023239"/>
    </source>
</evidence>
<feature type="domain" description="Pectate lyase" evidence="5">
    <location>
        <begin position="267"/>
        <end position="490"/>
    </location>
</feature>
<dbReference type="InterPro" id="IPR045032">
    <property type="entry name" value="PEL"/>
</dbReference>
<dbReference type="SUPFAM" id="SSF51126">
    <property type="entry name" value="Pectin lyase-like"/>
    <property type="match status" value="1"/>
</dbReference>
<dbReference type="Gene3D" id="2.160.20.10">
    <property type="entry name" value="Single-stranded right-handed beta-helix, Pectin lyase-like"/>
    <property type="match status" value="1"/>
</dbReference>
<dbReference type="Pfam" id="PF00544">
    <property type="entry name" value="Pectate_lyase_4"/>
    <property type="match status" value="1"/>
</dbReference>
<evidence type="ECO:0000259" key="5">
    <source>
        <dbReference type="SMART" id="SM00656"/>
    </source>
</evidence>
<comment type="caution">
    <text evidence="6">The sequence shown here is derived from an EMBL/GenBank/DDBJ whole genome shotgun (WGS) entry which is preliminary data.</text>
</comment>
<dbReference type="PANTHER" id="PTHR31683">
    <property type="entry name" value="PECTATE LYASE 18-RELATED"/>
    <property type="match status" value="1"/>
</dbReference>
<sequence>MWTLPGRLAATALAASVAALTVIAVGLSAPASAATLFSDDFADGDSAGWSSTGGTWSVVTDGSPVLRQSGTSSDARSRAGSASWTDYAVTARIKPTAVNGGNRFVALLARAQSNTNYYYLALRSNSTVELKKLVGGSSTTLASAPAAFALGTWHTLALEVAGTSLRGTVDGVSLVTATDAQFASGQIGVATFNAAANIDNVLVTSGAPSSPSPSPSSSAAPSASPSASRSPSASPSPSGPPIPPLPGGPDGFATVAGYGTATTTGGAGGPTVTVSTTAAFLDYIARPGPYTIQVAGTITLPTGTTDGMHSVSSDKTIVGLGSTGRLTGGGLNVGIPVSDAVTTPPADAVHNVIIRNLTIDNSTDDLINVQMFSHHVWIDHNDLSRGGDGAVDIKRGSDLLTVSWNRFHDHYKTTLVGHDDANGAQDTGRLRVTYHHNFFDRSDQRNPRVRFSPLVHVYNNYYFDNSYGIASTNESGLFVEGNYFFSVNNPGRVEFSGPLGRMVERNNILVECNHPIEVRGSVPDPAGFYGYTVDPPASVPTLVPAGAGVGKVTS</sequence>
<evidence type="ECO:0000313" key="7">
    <source>
        <dbReference type="Proteomes" id="UP000587527"/>
    </source>
</evidence>
<feature type="chain" id="PRO_5032682825" evidence="4">
    <location>
        <begin position="34"/>
        <end position="554"/>
    </location>
</feature>
<dbReference type="GO" id="GO:0030570">
    <property type="term" value="F:pectate lyase activity"/>
    <property type="evidence" value="ECO:0007669"/>
    <property type="project" value="UniProtKB-EC"/>
</dbReference>
<dbReference type="EMBL" id="JACHMN010000001">
    <property type="protein sequence ID" value="MBB5866903.1"/>
    <property type="molecule type" value="Genomic_DNA"/>
</dbReference>
<dbReference type="GO" id="GO:0000272">
    <property type="term" value="P:polysaccharide catabolic process"/>
    <property type="evidence" value="ECO:0007669"/>
    <property type="project" value="UniProtKB-KW"/>
</dbReference>
<dbReference type="GO" id="GO:0005576">
    <property type="term" value="C:extracellular region"/>
    <property type="evidence" value="ECO:0007669"/>
    <property type="project" value="UniProtKB-SubCell"/>
</dbReference>
<dbReference type="InterPro" id="IPR010496">
    <property type="entry name" value="AL/BT2_dom"/>
</dbReference>
<dbReference type="Proteomes" id="UP000587527">
    <property type="component" value="Unassembled WGS sequence"/>
</dbReference>
<dbReference type="Gene3D" id="2.60.120.560">
    <property type="entry name" value="Exo-inulinase, domain 1"/>
    <property type="match status" value="1"/>
</dbReference>
<dbReference type="AlphaFoldDB" id="A0A841BIL6"/>
<accession>A0A841BIL6</accession>
<dbReference type="InterPro" id="IPR012334">
    <property type="entry name" value="Pectin_lyas_fold"/>
</dbReference>
<proteinExistence type="inferred from homology"/>
<keyword evidence="4" id="KW-0732">Signal</keyword>
<dbReference type="EC" id="4.2.2.2" evidence="6"/>
<feature type="signal peptide" evidence="4">
    <location>
        <begin position="1"/>
        <end position="33"/>
    </location>
</feature>
<dbReference type="Pfam" id="PF06439">
    <property type="entry name" value="3keto-disac_hyd"/>
    <property type="match status" value="1"/>
</dbReference>
<dbReference type="InterPro" id="IPR011050">
    <property type="entry name" value="Pectin_lyase_fold/virulence"/>
</dbReference>
<feature type="compositionally biased region" description="Pro residues" evidence="3">
    <location>
        <begin position="237"/>
        <end position="247"/>
    </location>
</feature>
<keyword evidence="2" id="KW-0119">Carbohydrate metabolism</keyword>
<comment type="similarity">
    <text evidence="2">Belongs to the polysaccharide lyase 1 family.</text>
</comment>
<dbReference type="InterPro" id="IPR013320">
    <property type="entry name" value="ConA-like_dom_sf"/>
</dbReference>
<keyword evidence="2" id="KW-0624">Polysaccharide degradation</keyword>
<organism evidence="6 7">
    <name type="scientific">Allocatelliglobosispora scoriae</name>
    <dbReference type="NCBI Taxonomy" id="643052"/>
    <lineage>
        <taxon>Bacteria</taxon>
        <taxon>Bacillati</taxon>
        <taxon>Actinomycetota</taxon>
        <taxon>Actinomycetes</taxon>
        <taxon>Micromonosporales</taxon>
        <taxon>Micromonosporaceae</taxon>
        <taxon>Allocatelliglobosispora</taxon>
    </lineage>
</organism>
<keyword evidence="7" id="KW-1185">Reference proteome</keyword>